<protein>
    <submittedName>
        <fullName evidence="3">Collagen triple helix repeat protein</fullName>
    </submittedName>
</protein>
<dbReference type="PANTHER" id="PTHR24023:SF1082">
    <property type="entry name" value="COLLAGEN TRIPLE HELIX REPEAT"/>
    <property type="match status" value="1"/>
</dbReference>
<dbReference type="GO" id="GO:0031012">
    <property type="term" value="C:extracellular matrix"/>
    <property type="evidence" value="ECO:0007669"/>
    <property type="project" value="TreeGrafter"/>
</dbReference>
<feature type="coiled-coil region" evidence="1">
    <location>
        <begin position="1006"/>
        <end position="1033"/>
    </location>
</feature>
<evidence type="ECO:0000256" key="2">
    <source>
        <dbReference type="SAM" id="MobiDB-lite"/>
    </source>
</evidence>
<feature type="coiled-coil region" evidence="1">
    <location>
        <begin position="279"/>
        <end position="327"/>
    </location>
</feature>
<name>A0A8S5TEZ0_9CAUD</name>
<keyword evidence="1" id="KW-0175">Coiled coil</keyword>
<sequence>MPINAVNLTGNVYPAGPKGDTGPANTLEIGTVEKGENASASITGEAPNQTLNLILPKGDKGEKGDTGETNSLSIGTVEKGTVPSATITGQAPNQILNLVLPKGDTGEKGEVGPRGEQGIQGNPGPINSIKIGRVEKGEEASVTIVGESPNQILNFVLPIGPKGNTGEKGDQGPKGEQGIQGETGATTSLSIGLVSSGEEASATIIGEAPDQILNLVLPKGDKGEKGNVGPQGVQGIQGETGPANSLTIGTVEKGAVPSATITGEAPNQVLNLVLPTGETAEIEAIKEEQTTQNENIEKNAEGIAQNKKDVDEELTKIKKENSLLKSQIPEGHASGNDIHLEDSSNMPFEWRLNGGSRQEMREGYNLANLDADSFIKNGVTVTNNGDGSWTFNGKSSTAGDLVLTKNVLLSNKIYQFEDAKYLFKTIVVSGSFSNPDKVTVRTMGMGQDDGVDNFLILNNELRDGEFSKIFNKKSTSHLSRLELYCGPNVTFNNYTIKILFAKTDNKELEWEQYGVSPSLDFLSEIKNVGDNINLLNKDTVDASNNLRGNALDTGRRLIANKDGNYTYGAFKLGGRELLGKTLGIHADIETTGGNPRISIFAGNSSSLTKSLLQVVLSASGTGYITIPSNLNSELDTISAILYVTTDARVVAGTYVDYTNLKVQVGEGEVVYSDYNCGSIKTTECNKNLASWDNKNISSANIISEAIEGNIIKTEGNEGIANLGYSGGISQIKFSKKLKFGTQYTLSVKIRLLKQGKWSNQTQFFFGNKEKYSSEEQRFELTLNTYVLCVFNFKPKLENEDVFTIYLNSNEIEIDLNTLQIEENTAATDYIPHEEQSIIFPLAEGQKLYEGSYLEKDGIHNKRKQIVLTGNENIFESQLGTYQTFGIVISGIKQGTKLMSNYFTSYPTITDIKYKVGMTNNNAADRLYISNGESSKTEEFKALLSQRLDEGIPVIIEYELATEEIIPYTQEQQAVIDKILYTYKNVTNISVDNELATLDITYKKDIATMFNNQAKEYNERLSNIENLLNTTETSALLLDNLEDDLEKEV</sequence>
<proteinExistence type="predicted"/>
<organism evidence="3">
    <name type="scientific">Siphoviridae sp. ct1yA16</name>
    <dbReference type="NCBI Taxonomy" id="2827767"/>
    <lineage>
        <taxon>Viruses</taxon>
        <taxon>Duplodnaviria</taxon>
        <taxon>Heunggongvirae</taxon>
        <taxon>Uroviricota</taxon>
        <taxon>Caudoviricetes</taxon>
    </lineage>
</organism>
<reference evidence="3" key="1">
    <citation type="journal article" date="2021" name="Proc. Natl. Acad. Sci. U.S.A.">
        <title>A Catalog of Tens of Thousands of Viruses from Human Metagenomes Reveals Hidden Associations with Chronic Diseases.</title>
        <authorList>
            <person name="Tisza M.J."/>
            <person name="Buck C.B."/>
        </authorList>
    </citation>
    <scope>NUCLEOTIDE SEQUENCE</scope>
    <source>
        <strain evidence="3">Ct1yA16</strain>
    </source>
</reference>
<keyword evidence="3" id="KW-0176">Collagen</keyword>
<dbReference type="GO" id="GO:0030020">
    <property type="term" value="F:extracellular matrix structural constituent conferring tensile strength"/>
    <property type="evidence" value="ECO:0007669"/>
    <property type="project" value="TreeGrafter"/>
</dbReference>
<feature type="compositionally biased region" description="Basic and acidic residues" evidence="2">
    <location>
        <begin position="104"/>
        <end position="113"/>
    </location>
</feature>
<dbReference type="PANTHER" id="PTHR24023">
    <property type="entry name" value="COLLAGEN ALPHA"/>
    <property type="match status" value="1"/>
</dbReference>
<dbReference type="GO" id="GO:0030198">
    <property type="term" value="P:extracellular matrix organization"/>
    <property type="evidence" value="ECO:0007669"/>
    <property type="project" value="TreeGrafter"/>
</dbReference>
<evidence type="ECO:0000313" key="3">
    <source>
        <dbReference type="EMBL" id="DAF61712.1"/>
    </source>
</evidence>
<feature type="region of interest" description="Disordered" evidence="2">
    <location>
        <begin position="160"/>
        <end position="184"/>
    </location>
</feature>
<feature type="region of interest" description="Disordered" evidence="2">
    <location>
        <begin position="103"/>
        <end position="128"/>
    </location>
</feature>
<dbReference type="GO" id="GO:0005615">
    <property type="term" value="C:extracellular space"/>
    <property type="evidence" value="ECO:0007669"/>
    <property type="project" value="TreeGrafter"/>
</dbReference>
<dbReference type="InterPro" id="IPR050149">
    <property type="entry name" value="Collagen_superfamily"/>
</dbReference>
<dbReference type="EMBL" id="BK032816">
    <property type="protein sequence ID" value="DAF61712.1"/>
    <property type="molecule type" value="Genomic_DNA"/>
</dbReference>
<accession>A0A8S5TEZ0</accession>
<evidence type="ECO:0000256" key="1">
    <source>
        <dbReference type="SAM" id="Coils"/>
    </source>
</evidence>